<dbReference type="GO" id="GO:0005739">
    <property type="term" value="C:mitochondrion"/>
    <property type="evidence" value="ECO:0007669"/>
    <property type="project" value="TreeGrafter"/>
</dbReference>
<sequence length="228" mass="25524">MSQIYRILPHSKIKPVKLLRTPSSFIKRTLTFETNHEIKGTAEDRMKNVFGGRIEGSGRLATSRQTTAESTVLAGVTVCKKPIEPDNCCMSGCVNCVWEQYNDDLKDWKLTRKEAVKKIKETNEIWPSEFSPPVGLLPLKNLPQELHQRKLELNKAPKITTASYFPTKGAPGAQNIPVKSKAFIKAQQVAAEDQMEDEHDGWGDVPVSFKVFAETEKLIKSKAKKSAV</sequence>
<keyword evidence="3" id="KW-1185">Reference proteome</keyword>
<dbReference type="PANTHER" id="PTHR21193">
    <property type="entry name" value="OXIDOREDUCTASE-LIKE DOMAIN-CONTAINING PROTEIN 1"/>
    <property type="match status" value="1"/>
</dbReference>
<dbReference type="Proteomes" id="UP000774326">
    <property type="component" value="Unassembled WGS sequence"/>
</dbReference>
<reference evidence="2" key="2">
    <citation type="submission" date="2021-01" db="EMBL/GenBank/DDBJ databases">
        <authorList>
            <person name="Schikora-Tamarit M.A."/>
        </authorList>
    </citation>
    <scope>NUCLEOTIDE SEQUENCE</scope>
    <source>
        <strain evidence="2">CBS2887</strain>
    </source>
</reference>
<evidence type="ECO:0000313" key="3">
    <source>
        <dbReference type="Proteomes" id="UP000774326"/>
    </source>
</evidence>
<protein>
    <recommendedName>
        <fullName evidence="1">Oxidoreductase-like domain-containing protein</fullName>
    </recommendedName>
</protein>
<gene>
    <name evidence="2" type="ORF">WICPIJ_005370</name>
</gene>
<evidence type="ECO:0000259" key="1">
    <source>
        <dbReference type="Pfam" id="PF09791"/>
    </source>
</evidence>
<dbReference type="InterPro" id="IPR019180">
    <property type="entry name" value="Oxidoreductase-like_N"/>
</dbReference>
<dbReference type="EMBL" id="JAEUBG010003009">
    <property type="protein sequence ID" value="KAH3683686.1"/>
    <property type="molecule type" value="Genomic_DNA"/>
</dbReference>
<reference evidence="2" key="1">
    <citation type="journal article" date="2021" name="Open Biol.">
        <title>Shared evolutionary footprints suggest mitochondrial oxidative damage underlies multiple complex I losses in fungi.</title>
        <authorList>
            <person name="Schikora-Tamarit M.A."/>
            <person name="Marcet-Houben M."/>
            <person name="Nosek J."/>
            <person name="Gabaldon T."/>
        </authorList>
    </citation>
    <scope>NUCLEOTIDE SEQUENCE</scope>
    <source>
        <strain evidence="2">CBS2887</strain>
    </source>
</reference>
<dbReference type="AlphaFoldDB" id="A0A9P8TLX5"/>
<comment type="caution">
    <text evidence="2">The sequence shown here is derived from an EMBL/GenBank/DDBJ whole genome shotgun (WGS) entry which is preliminary data.</text>
</comment>
<proteinExistence type="predicted"/>
<dbReference type="Pfam" id="PF09791">
    <property type="entry name" value="Oxidored-like"/>
    <property type="match status" value="1"/>
</dbReference>
<feature type="domain" description="Oxidoreductase-like" evidence="1">
    <location>
        <begin position="73"/>
        <end position="115"/>
    </location>
</feature>
<dbReference type="InterPro" id="IPR039251">
    <property type="entry name" value="OXLD1"/>
</dbReference>
<evidence type="ECO:0000313" key="2">
    <source>
        <dbReference type="EMBL" id="KAH3683686.1"/>
    </source>
</evidence>
<organism evidence="2 3">
    <name type="scientific">Wickerhamomyces pijperi</name>
    <name type="common">Yeast</name>
    <name type="synonym">Pichia pijperi</name>
    <dbReference type="NCBI Taxonomy" id="599730"/>
    <lineage>
        <taxon>Eukaryota</taxon>
        <taxon>Fungi</taxon>
        <taxon>Dikarya</taxon>
        <taxon>Ascomycota</taxon>
        <taxon>Saccharomycotina</taxon>
        <taxon>Saccharomycetes</taxon>
        <taxon>Phaffomycetales</taxon>
        <taxon>Wickerhamomycetaceae</taxon>
        <taxon>Wickerhamomyces</taxon>
    </lineage>
</organism>
<accession>A0A9P8TLX5</accession>
<name>A0A9P8TLX5_WICPI</name>
<dbReference type="OrthoDB" id="10064411at2759"/>
<dbReference type="PANTHER" id="PTHR21193:SF3">
    <property type="entry name" value="OXIDOREDUCTASE-LIKE DOMAIN-CONTAINING PROTEIN 1"/>
    <property type="match status" value="1"/>
</dbReference>